<protein>
    <submittedName>
        <fullName evidence="4">HET domain containing protein</fullName>
    </submittedName>
</protein>
<keyword evidence="1" id="KW-0677">Repeat</keyword>
<reference evidence="4" key="1">
    <citation type="submission" date="2021-02" db="EMBL/GenBank/DDBJ databases">
        <authorList>
            <person name="Syme A R."/>
            <person name="Syme A R."/>
            <person name="Moolhuijzen P."/>
        </authorList>
    </citation>
    <scope>NUCLEOTIDE SEQUENCE</scope>
    <source>
        <strain evidence="4">W1-1</strain>
    </source>
</reference>
<accession>A0A6S6W0Q9</accession>
<dbReference type="InterPro" id="IPR056884">
    <property type="entry name" value="NPHP3-like_N"/>
</dbReference>
<dbReference type="PANTHER" id="PTHR10622">
    <property type="entry name" value="HET DOMAIN-CONTAINING PROTEIN"/>
    <property type="match status" value="1"/>
</dbReference>
<evidence type="ECO:0000256" key="1">
    <source>
        <dbReference type="ARBA" id="ARBA00022737"/>
    </source>
</evidence>
<dbReference type="Pfam" id="PF24883">
    <property type="entry name" value="NPHP3_N"/>
    <property type="match status" value="1"/>
</dbReference>
<dbReference type="AlphaFoldDB" id="A0A6S6W0Q9"/>
<dbReference type="Proteomes" id="UP000472372">
    <property type="component" value="Chromosome 4"/>
</dbReference>
<evidence type="ECO:0000313" key="4">
    <source>
        <dbReference type="EMBL" id="CAE7032710.1"/>
    </source>
</evidence>
<sequence>MRLLQFEADGSLSLVPFMGRDPEPYAILSHTWGSNNEEITYQELLSGTGKEKLGYRKLIFCGQQAAKDGLQYFWVDTCCIDKTNSTELSEAINSMFRWYQEAAKCYVYLSDVSCAADSVALFPKSRWFTRGWTLQELLAPNSVEFFSVEGNIFGDKHTRAKEISEITDIAIEALKGRPLSQFSVEERMAWAKRRTTTRKEDAVYSLLGIFDIQMPLLYGEGEEKARRRLRKEIRESSGDITTNDDGLTRDKRLNEIYRWLSPPDPSSNYQKALRQRQHDTGLWFLRGKPYKSWKTSVASSLWLHGIPGCGKTILSSTVL</sequence>
<dbReference type="InterPro" id="IPR010730">
    <property type="entry name" value="HET"/>
</dbReference>
<gene>
    <name evidence="4" type="ORF">PTTW11_05062</name>
</gene>
<evidence type="ECO:0000259" key="3">
    <source>
        <dbReference type="Pfam" id="PF24883"/>
    </source>
</evidence>
<feature type="domain" description="Nephrocystin 3-like N-terminal" evidence="3">
    <location>
        <begin position="279"/>
        <end position="318"/>
    </location>
</feature>
<dbReference type="EMBL" id="HG992980">
    <property type="protein sequence ID" value="CAE7032710.1"/>
    <property type="molecule type" value="Genomic_DNA"/>
</dbReference>
<feature type="domain" description="Heterokaryon incompatibility" evidence="2">
    <location>
        <begin position="25"/>
        <end position="113"/>
    </location>
</feature>
<organism evidence="4 5">
    <name type="scientific">Pyrenophora teres f. teres</name>
    <dbReference type="NCBI Taxonomy" id="97479"/>
    <lineage>
        <taxon>Eukaryota</taxon>
        <taxon>Fungi</taxon>
        <taxon>Dikarya</taxon>
        <taxon>Ascomycota</taxon>
        <taxon>Pezizomycotina</taxon>
        <taxon>Dothideomycetes</taxon>
        <taxon>Pleosporomycetidae</taxon>
        <taxon>Pleosporales</taxon>
        <taxon>Pleosporineae</taxon>
        <taxon>Pleosporaceae</taxon>
        <taxon>Pyrenophora</taxon>
    </lineage>
</organism>
<dbReference type="PANTHER" id="PTHR10622:SF11">
    <property type="entry name" value="HET-DOMAIN-CONTAINING PROTEIN"/>
    <property type="match status" value="1"/>
</dbReference>
<evidence type="ECO:0000259" key="2">
    <source>
        <dbReference type="Pfam" id="PF06985"/>
    </source>
</evidence>
<dbReference type="Pfam" id="PF06985">
    <property type="entry name" value="HET"/>
    <property type="match status" value="1"/>
</dbReference>
<name>A0A6S6W0Q9_9PLEO</name>
<proteinExistence type="predicted"/>
<evidence type="ECO:0000313" key="5">
    <source>
        <dbReference type="Proteomes" id="UP000472372"/>
    </source>
</evidence>